<evidence type="ECO:0000256" key="1">
    <source>
        <dbReference type="ARBA" id="ARBA00004479"/>
    </source>
</evidence>
<dbReference type="InterPro" id="IPR003529">
    <property type="entry name" value="Hematopoietin_rcpt_Gp130_CS"/>
</dbReference>
<evidence type="ECO:0000256" key="9">
    <source>
        <dbReference type="ARBA" id="ARBA00023170"/>
    </source>
</evidence>
<dbReference type="GO" id="GO:0004896">
    <property type="term" value="F:cytokine receptor activity"/>
    <property type="evidence" value="ECO:0007669"/>
    <property type="project" value="InterPro"/>
</dbReference>
<dbReference type="GO" id="GO:0005886">
    <property type="term" value="C:plasma membrane"/>
    <property type="evidence" value="ECO:0007669"/>
    <property type="project" value="UniProtKB-ARBA"/>
</dbReference>
<proteinExistence type="inferred from homology"/>
<feature type="transmembrane region" description="Helical" evidence="11">
    <location>
        <begin position="565"/>
        <end position="588"/>
    </location>
</feature>
<dbReference type="EMBL" id="JAINUF010000002">
    <property type="protein sequence ID" value="KAJ8376218.1"/>
    <property type="molecule type" value="Genomic_DNA"/>
</dbReference>
<keyword evidence="6 11" id="KW-1133">Transmembrane helix</keyword>
<keyword evidence="10" id="KW-0325">Glycoprotein</keyword>
<dbReference type="SUPFAM" id="SSF49265">
    <property type="entry name" value="Fibronectin type III"/>
    <property type="match status" value="3"/>
</dbReference>
<reference evidence="13" key="1">
    <citation type="journal article" date="2023" name="Science">
        <title>Genome structures resolve the early diversification of teleost fishes.</title>
        <authorList>
            <person name="Parey E."/>
            <person name="Louis A."/>
            <person name="Montfort J."/>
            <person name="Bouchez O."/>
            <person name="Roques C."/>
            <person name="Iampietro C."/>
            <person name="Lluch J."/>
            <person name="Castinel A."/>
            <person name="Donnadieu C."/>
            <person name="Desvignes T."/>
            <person name="Floi Bucao C."/>
            <person name="Jouanno E."/>
            <person name="Wen M."/>
            <person name="Mejri S."/>
            <person name="Dirks R."/>
            <person name="Jansen H."/>
            <person name="Henkel C."/>
            <person name="Chen W.J."/>
            <person name="Zahm M."/>
            <person name="Cabau C."/>
            <person name="Klopp C."/>
            <person name="Thompson A.W."/>
            <person name="Robinson-Rechavi M."/>
            <person name="Braasch I."/>
            <person name="Lecointre G."/>
            <person name="Bobe J."/>
            <person name="Postlethwait J.H."/>
            <person name="Berthelot C."/>
            <person name="Roest Crollius H."/>
            <person name="Guiguen Y."/>
        </authorList>
    </citation>
    <scope>NUCLEOTIDE SEQUENCE</scope>
    <source>
        <strain evidence="13">WJC10195</strain>
    </source>
</reference>
<dbReference type="PROSITE" id="PS50853">
    <property type="entry name" value="FN3"/>
    <property type="match status" value="4"/>
</dbReference>
<comment type="caution">
    <text evidence="13">The sequence shown here is derived from an EMBL/GenBank/DDBJ whole genome shotgun (WGS) entry which is preliminary data.</text>
</comment>
<dbReference type="PANTHER" id="PTHR48423:SF1">
    <property type="entry name" value="INTERLEUKIN-27 RECEPTOR SUBUNIT ALPHA"/>
    <property type="match status" value="1"/>
</dbReference>
<dbReference type="AlphaFoldDB" id="A0A9Q1JB09"/>
<keyword evidence="7 11" id="KW-0472">Membrane</keyword>
<name>A0A9Q1JB09_SYNKA</name>
<dbReference type="InterPro" id="IPR036116">
    <property type="entry name" value="FN3_sf"/>
</dbReference>
<comment type="subcellular location">
    <subcellularLocation>
        <location evidence="1">Membrane</location>
        <topology evidence="1">Single-pass type I membrane protein</topology>
    </subcellularLocation>
</comment>
<dbReference type="InterPro" id="IPR052672">
    <property type="entry name" value="Type1_Cytokine_Rcpt_Type2"/>
</dbReference>
<evidence type="ECO:0000256" key="10">
    <source>
        <dbReference type="ARBA" id="ARBA00023180"/>
    </source>
</evidence>
<dbReference type="Pfam" id="PF00041">
    <property type="entry name" value="fn3"/>
    <property type="match status" value="1"/>
</dbReference>
<dbReference type="OrthoDB" id="10005435at2759"/>
<keyword evidence="9" id="KW-0675">Receptor</keyword>
<evidence type="ECO:0000256" key="3">
    <source>
        <dbReference type="ARBA" id="ARBA00022692"/>
    </source>
</evidence>
<keyword evidence="3 11" id="KW-0812">Transmembrane</keyword>
<feature type="domain" description="Fibronectin type-III" evidence="12">
    <location>
        <begin position="164"/>
        <end position="256"/>
    </location>
</feature>
<evidence type="ECO:0000313" key="14">
    <source>
        <dbReference type="Proteomes" id="UP001152622"/>
    </source>
</evidence>
<keyword evidence="8" id="KW-1015">Disulfide bond</keyword>
<keyword evidence="14" id="KW-1185">Reference proteome</keyword>
<evidence type="ECO:0000256" key="7">
    <source>
        <dbReference type="ARBA" id="ARBA00023136"/>
    </source>
</evidence>
<dbReference type="InterPro" id="IPR003961">
    <property type="entry name" value="FN3_dom"/>
</dbReference>
<dbReference type="Proteomes" id="UP001152622">
    <property type="component" value="Chromosome 2"/>
</dbReference>
<evidence type="ECO:0000256" key="6">
    <source>
        <dbReference type="ARBA" id="ARBA00022989"/>
    </source>
</evidence>
<sequence>MSSKDPCPGKKSIHINRREVNSRTDHNASTSSVYVTNITEKKAFTCKCTIPSKYPGVCGIDIRAGYPPHAAQNLTCIQKGESGNVSCSWKKGRETHLPTTSEELWVRTLTPNGSAKVSSIPGSGSVTFSISESQALYSVWVMETNELGSVISSSLNFSLSDIVRPLPPDINEVDCSSRHCLLHWDRGPDPLLMQVQYRAVQENWITHNFTANGNRTWSIKDLEPFTLFKVRARSKLMPVSQWSEWSTVRTIRTDEEVPLKKLDIWYTEESLQSQNTSLTVLWKASISIFVSLQQELSKSEAGGRTLGYRVEVHGLQQGSTEVYTTNSSAGWPITCTRCNVTLSTYNSKGSSPPAWLTLPLQTDQLAFAPQNVVCKPPSNSSIAISWQKPATAVPVSGYVVEWYPARRWKQGLRWKRIHGDQLHTVITENIRPGESYQGAVYALYDRMTAGKANFLDVFSLELAPTQGPTPTVNVEGGRVTVTWTHLPWEHRRGCLKSYTIYLERTKDRAIQKYGPIDPSLTSYSDFSGLHPGEKYNLSMTGSTTAGEGYRGRTTVFFYPRQEDQLVFFIVLFASCTFFLFFLVVMSLCQISSVRHSVSTWCFCLTLDIPDPANSKWAKECAAIKGQVMLDCQLNLSDSSGNEEPHTLDIEEFQKPCALANPELSRTFPGGGTTDLCLLLQPNHSPSQAPPPYEGQLTCSYLKSFSHESDSSEQTQESKSTDVTVDYISSHGLLDDGSEVEADGDLNFFPYPQSPFLNPMFPCGGKLTLDAVKIDCSFLD</sequence>
<organism evidence="13 14">
    <name type="scientific">Synaphobranchus kaupii</name>
    <name type="common">Kaup's arrowtooth eel</name>
    <dbReference type="NCBI Taxonomy" id="118154"/>
    <lineage>
        <taxon>Eukaryota</taxon>
        <taxon>Metazoa</taxon>
        <taxon>Chordata</taxon>
        <taxon>Craniata</taxon>
        <taxon>Vertebrata</taxon>
        <taxon>Euteleostomi</taxon>
        <taxon>Actinopterygii</taxon>
        <taxon>Neopterygii</taxon>
        <taxon>Teleostei</taxon>
        <taxon>Anguilliformes</taxon>
        <taxon>Synaphobranchidae</taxon>
        <taxon>Synaphobranchus</taxon>
    </lineage>
</organism>
<protein>
    <recommendedName>
        <fullName evidence="12">Fibronectin type-III domain-containing protein</fullName>
    </recommendedName>
</protein>
<feature type="domain" description="Fibronectin type-III" evidence="12">
    <location>
        <begin position="368"/>
        <end position="465"/>
    </location>
</feature>
<dbReference type="SMART" id="SM00060">
    <property type="entry name" value="FN3"/>
    <property type="match status" value="4"/>
</dbReference>
<keyword evidence="4" id="KW-0732">Signal</keyword>
<dbReference type="PANTHER" id="PTHR48423">
    <property type="entry name" value="INTERLEUKIN-27 RECEPTOR SUBUNIT ALPHA"/>
    <property type="match status" value="1"/>
</dbReference>
<gene>
    <name evidence="13" type="ORF">SKAU_G00067980</name>
</gene>
<comment type="similarity">
    <text evidence="2">Belongs to the type I cytokine receptor family. Type 2 subfamily.</text>
</comment>
<keyword evidence="5" id="KW-0677">Repeat</keyword>
<dbReference type="CDD" id="cd00063">
    <property type="entry name" value="FN3"/>
    <property type="match status" value="3"/>
</dbReference>
<accession>A0A9Q1JB09</accession>
<dbReference type="PROSITE" id="PS01353">
    <property type="entry name" value="HEMATOPO_REC_L_F2"/>
    <property type="match status" value="1"/>
</dbReference>
<evidence type="ECO:0000259" key="12">
    <source>
        <dbReference type="PROSITE" id="PS50853"/>
    </source>
</evidence>
<feature type="domain" description="Fibronectin type-III" evidence="12">
    <location>
        <begin position="470"/>
        <end position="562"/>
    </location>
</feature>
<dbReference type="Gene3D" id="2.60.40.10">
    <property type="entry name" value="Immunoglobulins"/>
    <property type="match status" value="5"/>
</dbReference>
<evidence type="ECO:0000256" key="11">
    <source>
        <dbReference type="SAM" id="Phobius"/>
    </source>
</evidence>
<evidence type="ECO:0000313" key="13">
    <source>
        <dbReference type="EMBL" id="KAJ8376218.1"/>
    </source>
</evidence>
<evidence type="ECO:0000256" key="8">
    <source>
        <dbReference type="ARBA" id="ARBA00023157"/>
    </source>
</evidence>
<dbReference type="InterPro" id="IPR013783">
    <property type="entry name" value="Ig-like_fold"/>
</dbReference>
<evidence type="ECO:0000256" key="5">
    <source>
        <dbReference type="ARBA" id="ARBA00022737"/>
    </source>
</evidence>
<evidence type="ECO:0000256" key="2">
    <source>
        <dbReference type="ARBA" id="ARBA00008921"/>
    </source>
</evidence>
<evidence type="ECO:0000256" key="4">
    <source>
        <dbReference type="ARBA" id="ARBA00022729"/>
    </source>
</evidence>
<feature type="domain" description="Fibronectin type-III" evidence="12">
    <location>
        <begin position="70"/>
        <end position="162"/>
    </location>
</feature>